<dbReference type="PANTHER" id="PTHR44591">
    <property type="entry name" value="STRESS RESPONSE REGULATOR PROTEIN 1"/>
    <property type="match status" value="1"/>
</dbReference>
<evidence type="ECO:0000256" key="1">
    <source>
        <dbReference type="ARBA" id="ARBA00022553"/>
    </source>
</evidence>
<dbReference type="CDD" id="cd00156">
    <property type="entry name" value="REC"/>
    <property type="match status" value="1"/>
</dbReference>
<accession>A0ABD5YKU0</accession>
<dbReference type="SMART" id="SM00091">
    <property type="entry name" value="PAS"/>
    <property type="match status" value="1"/>
</dbReference>
<gene>
    <name evidence="5" type="ORF">ACFQL7_04480</name>
</gene>
<dbReference type="SMART" id="SM00448">
    <property type="entry name" value="REC"/>
    <property type="match status" value="1"/>
</dbReference>
<dbReference type="InterPro" id="IPR000014">
    <property type="entry name" value="PAS"/>
</dbReference>
<dbReference type="EMBL" id="JBHTAX010000001">
    <property type="protein sequence ID" value="MFC7189177.1"/>
    <property type="molecule type" value="Genomic_DNA"/>
</dbReference>
<dbReference type="InterPro" id="IPR013656">
    <property type="entry name" value="PAS_4"/>
</dbReference>
<name>A0ABD5YKU0_9EURY</name>
<dbReference type="PROSITE" id="PS50112">
    <property type="entry name" value="PAS"/>
    <property type="match status" value="1"/>
</dbReference>
<dbReference type="InterPro" id="IPR035965">
    <property type="entry name" value="PAS-like_dom_sf"/>
</dbReference>
<comment type="caution">
    <text evidence="5">The sequence shown here is derived from an EMBL/GenBank/DDBJ whole genome shotgun (WGS) entry which is preliminary data.</text>
</comment>
<dbReference type="SUPFAM" id="SSF55785">
    <property type="entry name" value="PYP-like sensor domain (PAS domain)"/>
    <property type="match status" value="1"/>
</dbReference>
<dbReference type="InterPro" id="IPR050595">
    <property type="entry name" value="Bact_response_regulator"/>
</dbReference>
<dbReference type="AlphaFoldDB" id="A0ABD5YKU0"/>
<proteinExistence type="predicted"/>
<keyword evidence="6" id="KW-1185">Reference proteome</keyword>
<evidence type="ECO:0000313" key="5">
    <source>
        <dbReference type="EMBL" id="MFC7189177.1"/>
    </source>
</evidence>
<dbReference type="GeneID" id="76198742"/>
<protein>
    <submittedName>
        <fullName evidence="5">Response regulator</fullName>
    </submittedName>
</protein>
<organism evidence="5 6">
    <name type="scientific">Halocatena marina</name>
    <dbReference type="NCBI Taxonomy" id="2934937"/>
    <lineage>
        <taxon>Archaea</taxon>
        <taxon>Methanobacteriati</taxon>
        <taxon>Methanobacteriota</taxon>
        <taxon>Stenosarchaea group</taxon>
        <taxon>Halobacteria</taxon>
        <taxon>Halobacteriales</taxon>
        <taxon>Natronomonadaceae</taxon>
        <taxon>Halocatena</taxon>
    </lineage>
</organism>
<evidence type="ECO:0000259" key="3">
    <source>
        <dbReference type="PROSITE" id="PS50110"/>
    </source>
</evidence>
<dbReference type="Pfam" id="PF00072">
    <property type="entry name" value="Response_reg"/>
    <property type="match status" value="1"/>
</dbReference>
<dbReference type="Gene3D" id="3.30.450.20">
    <property type="entry name" value="PAS domain"/>
    <property type="match status" value="1"/>
</dbReference>
<evidence type="ECO:0000256" key="2">
    <source>
        <dbReference type="PROSITE-ProRule" id="PRU00169"/>
    </source>
</evidence>
<evidence type="ECO:0000313" key="6">
    <source>
        <dbReference type="Proteomes" id="UP001596417"/>
    </source>
</evidence>
<dbReference type="RefSeq" id="WP_264555099.1">
    <property type="nucleotide sequence ID" value="NZ_CP109979.1"/>
</dbReference>
<dbReference type="Pfam" id="PF08448">
    <property type="entry name" value="PAS_4"/>
    <property type="match status" value="1"/>
</dbReference>
<dbReference type="InterPro" id="IPR011006">
    <property type="entry name" value="CheY-like_superfamily"/>
</dbReference>
<sequence length="249" mass="27898">MTGDITILHVDDEAAYADLQKMYLEKIIEASLSTIITTDPTEVTEIIERSSVDCIVCDYDMPDIDGLDVLATVREEYPILPFILLTGKGNEKVASEAIRMGVTDYVQKPSGSKQYKMLGSRICNAVVRFRSSRRDRKEMRRFQNLLDRVADPLLTLDTDLCITYLNEGAEQFLDGSSESLLGAAVVDHLPKKSALEAELRRALDEETMIVAEGKFKFSSVEHSIRIYPDEDRLLVLILRPDNEGSSSVT</sequence>
<feature type="modified residue" description="4-aspartylphosphate" evidence="2">
    <location>
        <position position="58"/>
    </location>
</feature>
<dbReference type="Gene3D" id="3.40.50.2300">
    <property type="match status" value="1"/>
</dbReference>
<dbReference type="PANTHER" id="PTHR44591:SF3">
    <property type="entry name" value="RESPONSE REGULATORY DOMAIN-CONTAINING PROTEIN"/>
    <property type="match status" value="1"/>
</dbReference>
<feature type="domain" description="PAS" evidence="4">
    <location>
        <begin position="138"/>
        <end position="186"/>
    </location>
</feature>
<keyword evidence="1 2" id="KW-0597">Phosphoprotein</keyword>
<dbReference type="InterPro" id="IPR001789">
    <property type="entry name" value="Sig_transdc_resp-reg_receiver"/>
</dbReference>
<dbReference type="Proteomes" id="UP001596417">
    <property type="component" value="Unassembled WGS sequence"/>
</dbReference>
<reference evidence="5 6" key="1">
    <citation type="journal article" date="2019" name="Int. J. Syst. Evol. Microbiol.">
        <title>The Global Catalogue of Microorganisms (GCM) 10K type strain sequencing project: providing services to taxonomists for standard genome sequencing and annotation.</title>
        <authorList>
            <consortium name="The Broad Institute Genomics Platform"/>
            <consortium name="The Broad Institute Genome Sequencing Center for Infectious Disease"/>
            <person name="Wu L."/>
            <person name="Ma J."/>
        </authorList>
    </citation>
    <scope>NUCLEOTIDE SEQUENCE [LARGE SCALE GENOMIC DNA]</scope>
    <source>
        <strain evidence="5 6">RDMS1</strain>
    </source>
</reference>
<dbReference type="SUPFAM" id="SSF52172">
    <property type="entry name" value="CheY-like"/>
    <property type="match status" value="1"/>
</dbReference>
<evidence type="ECO:0000259" key="4">
    <source>
        <dbReference type="PROSITE" id="PS50112"/>
    </source>
</evidence>
<feature type="domain" description="Response regulatory" evidence="3">
    <location>
        <begin position="6"/>
        <end position="123"/>
    </location>
</feature>
<dbReference type="PROSITE" id="PS50110">
    <property type="entry name" value="RESPONSE_REGULATORY"/>
    <property type="match status" value="1"/>
</dbReference>